<dbReference type="Proteomes" id="UP000188354">
    <property type="component" value="Chromosome LG11"/>
</dbReference>
<keyword evidence="2" id="KW-1185">Reference proteome</keyword>
<reference evidence="1 2" key="1">
    <citation type="journal article" date="2017" name="Plant Biotechnol. J.">
        <title>A comprehensive draft genome sequence for lupin (Lupinus angustifolius), an emerging health food: insights into plant-microbe interactions and legume evolution.</title>
        <authorList>
            <person name="Hane J.K."/>
            <person name="Ming Y."/>
            <person name="Kamphuis L.G."/>
            <person name="Nelson M.N."/>
            <person name="Garg G."/>
            <person name="Atkins C.A."/>
            <person name="Bayer P.E."/>
            <person name="Bravo A."/>
            <person name="Bringans S."/>
            <person name="Cannon S."/>
            <person name="Edwards D."/>
            <person name="Foley R."/>
            <person name="Gao L.L."/>
            <person name="Harrison M.J."/>
            <person name="Huang W."/>
            <person name="Hurgobin B."/>
            <person name="Li S."/>
            <person name="Liu C.W."/>
            <person name="McGrath A."/>
            <person name="Morahan G."/>
            <person name="Murray J."/>
            <person name="Weller J."/>
            <person name="Jian J."/>
            <person name="Singh K.B."/>
        </authorList>
    </citation>
    <scope>NUCLEOTIDE SEQUENCE [LARGE SCALE GENOMIC DNA]</scope>
    <source>
        <strain evidence="2">cv. Tanjil</strain>
        <tissue evidence="1">Whole plant</tissue>
    </source>
</reference>
<dbReference type="AlphaFoldDB" id="A0A1J7HNH0"/>
<gene>
    <name evidence="1" type="ORF">TanjilG_09081</name>
</gene>
<organism evidence="1 2">
    <name type="scientific">Lupinus angustifolius</name>
    <name type="common">Narrow-leaved blue lupine</name>
    <dbReference type="NCBI Taxonomy" id="3871"/>
    <lineage>
        <taxon>Eukaryota</taxon>
        <taxon>Viridiplantae</taxon>
        <taxon>Streptophyta</taxon>
        <taxon>Embryophyta</taxon>
        <taxon>Tracheophyta</taxon>
        <taxon>Spermatophyta</taxon>
        <taxon>Magnoliopsida</taxon>
        <taxon>eudicotyledons</taxon>
        <taxon>Gunneridae</taxon>
        <taxon>Pentapetalae</taxon>
        <taxon>rosids</taxon>
        <taxon>fabids</taxon>
        <taxon>Fabales</taxon>
        <taxon>Fabaceae</taxon>
        <taxon>Papilionoideae</taxon>
        <taxon>50 kb inversion clade</taxon>
        <taxon>genistoids sensu lato</taxon>
        <taxon>core genistoids</taxon>
        <taxon>Genisteae</taxon>
        <taxon>Lupinus</taxon>
    </lineage>
</organism>
<evidence type="ECO:0000313" key="1">
    <source>
        <dbReference type="EMBL" id="OIW01971.1"/>
    </source>
</evidence>
<dbReference type="EMBL" id="CM007371">
    <property type="protein sequence ID" value="OIW01971.1"/>
    <property type="molecule type" value="Genomic_DNA"/>
</dbReference>
<dbReference type="Gramene" id="OIW01971">
    <property type="protein sequence ID" value="OIW01971"/>
    <property type="gene ID" value="TanjilG_09081"/>
</dbReference>
<evidence type="ECO:0000313" key="2">
    <source>
        <dbReference type="Proteomes" id="UP000188354"/>
    </source>
</evidence>
<accession>A0A1J7HNH0</accession>
<sequence length="73" mass="8554">MEPKSLWMKVITSKYESVLSNPYASVVSQWWRDIRRVGSRVDAARDWFSKNVRKVVGDGSQTQLWLDTWFGNC</sequence>
<proteinExistence type="predicted"/>
<protein>
    <submittedName>
        <fullName evidence="1">Uncharacterized protein</fullName>
    </submittedName>
</protein>
<name>A0A1J7HNH0_LUPAN</name>